<proteinExistence type="inferred from homology"/>
<dbReference type="PROSITE" id="PS00178">
    <property type="entry name" value="AA_TRNA_LIGASE_I"/>
    <property type="match status" value="1"/>
</dbReference>
<accession>W9RB04</accession>
<comment type="catalytic activity">
    <reaction evidence="8">
        <text>tRNA(Gln) + L-glutamine + ATP = L-glutaminyl-tRNA(Gln) + AMP + diphosphate</text>
        <dbReference type="Rhea" id="RHEA:20121"/>
        <dbReference type="Rhea" id="RHEA-COMP:9662"/>
        <dbReference type="Rhea" id="RHEA-COMP:9681"/>
        <dbReference type="ChEBI" id="CHEBI:30616"/>
        <dbReference type="ChEBI" id="CHEBI:33019"/>
        <dbReference type="ChEBI" id="CHEBI:58359"/>
        <dbReference type="ChEBI" id="CHEBI:78442"/>
        <dbReference type="ChEBI" id="CHEBI:78521"/>
        <dbReference type="ChEBI" id="CHEBI:456215"/>
        <dbReference type="EC" id="6.1.1.18"/>
    </reaction>
</comment>
<dbReference type="Gene3D" id="2.40.240.10">
    <property type="entry name" value="Ribosomal Protein L25, Chain P"/>
    <property type="match status" value="2"/>
</dbReference>
<dbReference type="AlphaFoldDB" id="W9RB04"/>
<dbReference type="Pfam" id="PF20974">
    <property type="entry name" value="tRNA-synt_1c_C2"/>
    <property type="match status" value="1"/>
</dbReference>
<evidence type="ECO:0000256" key="1">
    <source>
        <dbReference type="ARBA" id="ARBA00005594"/>
    </source>
</evidence>
<feature type="domain" description="Glutamyl/glutaminyl-tRNA synthetase class Ib catalytic" evidence="10">
    <location>
        <begin position="426"/>
        <end position="489"/>
    </location>
</feature>
<protein>
    <recommendedName>
        <fullName evidence="2">glutamine--tRNA ligase</fullName>
        <ecNumber evidence="2">6.1.1.18</ecNumber>
    </recommendedName>
</protein>
<keyword evidence="6 9" id="KW-0648">Protein biosynthesis</keyword>
<dbReference type="GO" id="GO:0006425">
    <property type="term" value="P:glutaminyl-tRNA aminoacylation"/>
    <property type="evidence" value="ECO:0007669"/>
    <property type="project" value="TreeGrafter"/>
</dbReference>
<dbReference type="eggNOG" id="KOG1148">
    <property type="taxonomic scope" value="Eukaryota"/>
</dbReference>
<feature type="domain" description="Glutamyl/glutaminyl-tRNA synthetase class Ib anti-codon binding" evidence="11">
    <location>
        <begin position="493"/>
        <end position="596"/>
    </location>
</feature>
<evidence type="ECO:0000256" key="4">
    <source>
        <dbReference type="ARBA" id="ARBA00022741"/>
    </source>
</evidence>
<feature type="domain" description="Glutamyl/glutaminyl-tRNA synthetase class Ib catalytic" evidence="10">
    <location>
        <begin position="267"/>
        <end position="425"/>
    </location>
</feature>
<evidence type="ECO:0000256" key="3">
    <source>
        <dbReference type="ARBA" id="ARBA00022598"/>
    </source>
</evidence>
<dbReference type="PANTHER" id="PTHR43097">
    <property type="entry name" value="GLUTAMINE-TRNA LIGASE"/>
    <property type="match status" value="1"/>
</dbReference>
<evidence type="ECO:0000259" key="11">
    <source>
        <dbReference type="Pfam" id="PF03950"/>
    </source>
</evidence>
<dbReference type="GO" id="GO:0048608">
    <property type="term" value="P:reproductive structure development"/>
    <property type="evidence" value="ECO:0007669"/>
    <property type="project" value="UniProtKB-ARBA"/>
</dbReference>
<dbReference type="Proteomes" id="UP000030645">
    <property type="component" value="Unassembled WGS sequence"/>
</dbReference>
<evidence type="ECO:0000256" key="5">
    <source>
        <dbReference type="ARBA" id="ARBA00022840"/>
    </source>
</evidence>
<evidence type="ECO:0000259" key="10">
    <source>
        <dbReference type="Pfam" id="PF00749"/>
    </source>
</evidence>
<organism evidence="13 14">
    <name type="scientific">Morus notabilis</name>
    <dbReference type="NCBI Taxonomy" id="981085"/>
    <lineage>
        <taxon>Eukaryota</taxon>
        <taxon>Viridiplantae</taxon>
        <taxon>Streptophyta</taxon>
        <taxon>Embryophyta</taxon>
        <taxon>Tracheophyta</taxon>
        <taxon>Spermatophyta</taxon>
        <taxon>Magnoliopsida</taxon>
        <taxon>eudicotyledons</taxon>
        <taxon>Gunneridae</taxon>
        <taxon>Pentapetalae</taxon>
        <taxon>rosids</taxon>
        <taxon>fabids</taxon>
        <taxon>Rosales</taxon>
        <taxon>Moraceae</taxon>
        <taxon>Moreae</taxon>
        <taxon>Morus</taxon>
    </lineage>
</organism>
<dbReference type="InterPro" id="IPR020056">
    <property type="entry name" value="Rbsml_bL25/Gln-tRNA_synth_N"/>
</dbReference>
<dbReference type="EC" id="6.1.1.18" evidence="2"/>
<dbReference type="FunFam" id="2.40.240.10:FF:000011">
    <property type="entry name" value="Glutamine--tRNA ligase cytoplasmic"/>
    <property type="match status" value="1"/>
</dbReference>
<dbReference type="FunFam" id="3.40.50.620:FF:000037">
    <property type="entry name" value="Glutamine--tRNA ligase cytoplasmic"/>
    <property type="match status" value="1"/>
</dbReference>
<dbReference type="InterPro" id="IPR020059">
    <property type="entry name" value="Glu/Gln-tRNA-synth_Ib_codon-bd"/>
</dbReference>
<dbReference type="Gene3D" id="1.10.1160.10">
    <property type="entry name" value="Glutamyl-trna Synthetase, Domain 2"/>
    <property type="match status" value="1"/>
</dbReference>
<evidence type="ECO:0000256" key="6">
    <source>
        <dbReference type="ARBA" id="ARBA00022917"/>
    </source>
</evidence>
<keyword evidence="7 9" id="KW-0030">Aminoacyl-tRNA synthetase</keyword>
<evidence type="ECO:0000259" key="12">
    <source>
        <dbReference type="Pfam" id="PF20974"/>
    </source>
</evidence>
<gene>
    <name evidence="13" type="ORF">L484_025185</name>
</gene>
<dbReference type="InterPro" id="IPR014729">
    <property type="entry name" value="Rossmann-like_a/b/a_fold"/>
</dbReference>
<evidence type="ECO:0000313" key="14">
    <source>
        <dbReference type="Proteomes" id="UP000030645"/>
    </source>
</evidence>
<dbReference type="InterPro" id="IPR050132">
    <property type="entry name" value="Gln/Glu-tRNA_Ligase"/>
</dbReference>
<dbReference type="Pfam" id="PF03950">
    <property type="entry name" value="tRNA-synt_1c_C"/>
    <property type="match status" value="1"/>
</dbReference>
<dbReference type="InterPro" id="IPR001412">
    <property type="entry name" value="aa-tRNA-synth_I_CS"/>
</dbReference>
<dbReference type="InterPro" id="IPR011035">
    <property type="entry name" value="Ribosomal_bL25/Gln-tRNA_synth"/>
</dbReference>
<dbReference type="GO" id="GO:0005524">
    <property type="term" value="F:ATP binding"/>
    <property type="evidence" value="ECO:0007669"/>
    <property type="project" value="UniProtKB-KW"/>
</dbReference>
<evidence type="ECO:0000313" key="13">
    <source>
        <dbReference type="EMBL" id="EXB80329.1"/>
    </source>
</evidence>
<dbReference type="EMBL" id="KE344806">
    <property type="protein sequence ID" value="EXB80329.1"/>
    <property type="molecule type" value="Genomic_DNA"/>
</dbReference>
<dbReference type="FunFam" id="2.40.240.10:FF:000007">
    <property type="entry name" value="Glutamine--tRNA ligase"/>
    <property type="match status" value="1"/>
</dbReference>
<evidence type="ECO:0000256" key="8">
    <source>
        <dbReference type="ARBA" id="ARBA00048270"/>
    </source>
</evidence>
<keyword evidence="5 9" id="KW-0067">ATP-binding</keyword>
<dbReference type="InterPro" id="IPR020061">
    <property type="entry name" value="Glu_tRNA_lig_a-bdl"/>
</dbReference>
<name>W9RB04_9ROSA</name>
<dbReference type="InterPro" id="IPR020058">
    <property type="entry name" value="Glu/Gln-tRNA-synth_Ib_cat-dom"/>
</dbReference>
<dbReference type="Gene3D" id="3.40.50.620">
    <property type="entry name" value="HUPs"/>
    <property type="match status" value="2"/>
</dbReference>
<dbReference type="Pfam" id="PF00749">
    <property type="entry name" value="tRNA-synt_1c"/>
    <property type="match status" value="3"/>
</dbReference>
<dbReference type="SUPFAM" id="SSF50715">
    <property type="entry name" value="Ribosomal protein L25-like"/>
    <property type="match status" value="1"/>
</dbReference>
<evidence type="ECO:0000256" key="7">
    <source>
        <dbReference type="ARBA" id="ARBA00023146"/>
    </source>
</evidence>
<dbReference type="STRING" id="981085.W9RB04"/>
<feature type="domain" description="Glutamyl/glutaminyl-tRNA synthetase class Ib catalytic" evidence="10">
    <location>
        <begin position="56"/>
        <end position="103"/>
    </location>
</feature>
<evidence type="ECO:0000256" key="9">
    <source>
        <dbReference type="RuleBase" id="RU363037"/>
    </source>
</evidence>
<dbReference type="SUPFAM" id="SSF52374">
    <property type="entry name" value="Nucleotidylyl transferase"/>
    <property type="match status" value="2"/>
</dbReference>
<evidence type="ECO:0000256" key="2">
    <source>
        <dbReference type="ARBA" id="ARBA00012836"/>
    </source>
</evidence>
<dbReference type="GO" id="GO:0005829">
    <property type="term" value="C:cytosol"/>
    <property type="evidence" value="ECO:0007669"/>
    <property type="project" value="TreeGrafter"/>
</dbReference>
<reference evidence="14" key="1">
    <citation type="submission" date="2013-01" db="EMBL/GenBank/DDBJ databases">
        <title>Draft Genome Sequence of a Mulberry Tree, Morus notabilis C.K. Schneid.</title>
        <authorList>
            <person name="He N."/>
            <person name="Zhao S."/>
        </authorList>
    </citation>
    <scope>NUCLEOTIDE SEQUENCE</scope>
</reference>
<dbReference type="GO" id="GO:0009791">
    <property type="term" value="P:post-embryonic development"/>
    <property type="evidence" value="ECO:0007669"/>
    <property type="project" value="UniProtKB-ARBA"/>
</dbReference>
<dbReference type="GO" id="GO:0004819">
    <property type="term" value="F:glutamine-tRNA ligase activity"/>
    <property type="evidence" value="ECO:0007669"/>
    <property type="project" value="UniProtKB-EC"/>
</dbReference>
<keyword evidence="4 9" id="KW-0547">Nucleotide-binding</keyword>
<dbReference type="PANTHER" id="PTHR43097:SF4">
    <property type="entry name" value="GLUTAMINE--TRNA LIGASE"/>
    <property type="match status" value="1"/>
</dbReference>
<keyword evidence="14" id="KW-1185">Reference proteome</keyword>
<dbReference type="InterPro" id="IPR049437">
    <property type="entry name" value="tRNA-synt_1c_C2"/>
</dbReference>
<comment type="similarity">
    <text evidence="1 9">Belongs to the class-I aminoacyl-tRNA synthetase family.</text>
</comment>
<sequence length="708" mass="80870">MVIEELVNLRLNLCPASNCQMISNVHTEVFFSDGSILRCCNTKELLEKHLKVTGGKVLTRFPPEPNGYLHIGHAKAMFVDFGLAKDRGGQCYLRFSGINDVKSGHGEGDEWSTGNSNMGSSSAGIPRCRELAREVPQVEESPNKDRATSDIGPLIIRLNDKDQLLINPKVGLVNPLSKLLDRACGASLFTPLSVGRSNVKNQLIANFVVDNEVQEDGSVLWNLRFPRNLTERELRETSELIGNVERIRLIGVIQDRREWVHESSSLFDDTNPDAEKKEYIDHIKDIVHWMGWEPFKITYTSDYFQDLYDLAVELIRRGHAYVDHQTPDEIMGYREKKMNSPWRDRPIAESLKLFEDMKRGLIEEGKATLRMKQDMQSDNFNMYDLIAYRIKFTPHPHVGDKWCIYPSYDYAHCIVDSLENITHSLNRLVTEKWVDGWDDPRLMTLAGLKRRGVTSTAMNAFVRGIGITRSDCSMIRVDRLEYHVREELNKTSSRTMVVLHPLKVVITNLEAGTTMDLDARKWPDAPTDDVSAFYKLPFSNVIYIEQSDFRMKDTKDYYGLAPGKSVLLRYAFPIKCTDVIFDGDKETVLEIRAEYDPSKKTKPKGVLHWVAEPSPRVDPLKVEVRLFDKLFLSENPADLDDWLADLNPQSKLVIPNAYAVPTLRNATTGDSFQFERLGYFVVDKDSTPEKLVFNRTVRLRDSYSKGGK</sequence>
<feature type="domain" description="tRNA synthetases class I (E and Q) anti-codon binding" evidence="12">
    <location>
        <begin position="606"/>
        <end position="683"/>
    </location>
</feature>
<keyword evidence="3 9" id="KW-0436">Ligase</keyword>